<dbReference type="InterPro" id="IPR050185">
    <property type="entry name" value="Ub_carboxyl-term_hydrolase"/>
</dbReference>
<feature type="domain" description="USP" evidence="4">
    <location>
        <begin position="851"/>
        <end position="1342"/>
    </location>
</feature>
<evidence type="ECO:0000313" key="5">
    <source>
        <dbReference type="EMBL" id="CAF1218182.1"/>
    </source>
</evidence>
<dbReference type="PROSITE" id="PS50235">
    <property type="entry name" value="USP_3"/>
    <property type="match status" value="1"/>
</dbReference>
<dbReference type="OrthoDB" id="292964at2759"/>
<reference evidence="5" key="1">
    <citation type="submission" date="2021-02" db="EMBL/GenBank/DDBJ databases">
        <authorList>
            <person name="Nowell W R."/>
        </authorList>
    </citation>
    <scope>NUCLEOTIDE SEQUENCE</scope>
</reference>
<dbReference type="GO" id="GO:0004843">
    <property type="term" value="F:cysteine-type deubiquitinase activity"/>
    <property type="evidence" value="ECO:0007669"/>
    <property type="project" value="UniProtKB-EC"/>
</dbReference>
<comment type="catalytic activity">
    <reaction evidence="1">
        <text>Thiol-dependent hydrolysis of ester, thioester, amide, peptide and isopeptide bonds formed by the C-terminal Gly of ubiquitin (a 76-residue protein attached to proteins as an intracellular targeting signal).</text>
        <dbReference type="EC" id="3.4.19.12"/>
    </reaction>
</comment>
<sequence>MYIHSVTSANSKSQKLHFMNGSKSLRSLSSAPVRRRLLTFKVCKCARNKTTYEVLDLWSSDTLLELKQKVAHKLKIKLSLKTFFLEAYDEISDKWENIDDLNSSLTLHKTKLRHGSFLAIRNRTEESSNNPSPRKSSSHTNESHELTLRLCKKPMIAEDYILININSSCTFGQLRKHAYAQFDRSSENQYIYRRNDDVWKQMKPDMDHKTLRELSFETNQLISVVYDNVLILKSRMEKDILQLKVCKTKLDQTTFEYLTIRSTDTLEQLKEKIVSKFSVSWRLTDFYLEMFDEENKKWEKIDDSNSFLTLQEAKLRHHSFLTIQRRTETPLNDQSSGKPRSHIKESDELILKLCEKPMCRENHIPINVNRLSTLRELRTQVYEKFNERPNNRSLYKRDPDGWTELKINMNSRTLADLSFESNQFISIEMEKAVVNSNLSSLTDLLQLNICKGKRSQTNHDYLKIWSSDTLEQLKESIVSKFLISARLKDFFLELYDENTKQWETIDESNASLTINQLKLRNGSLLSVEYRTKKVSNGEALSESTSFSYENHYLWLKLCKKPMDMTDCETLTIESFANLGELREEVYAKLNQAPQNRSIYKWNNNRWEIFGFDMDAKTLRDLSFESKQFISLAIEKEETKSKFSSQTSLLKLKISKTKRSRTNYGYVDVWLSDTITTLKEKIAHYFPIDVPLKDFFLELYDENTKQWETIDESNASLTINQLKLRNDSLLNIEYSTNKVTNDRTLPASTFASYENHDLRLKLCKKPMDRTDCETLTIEYLCTLGVLREEAYVKLNKPPKNRPIYKWNQDTWVKFDSDIDNMTLCHLCFESYQYISIDYDEVASNSKPPAALCGLINLGNTCFMNSVFQCLNNIPKFTQSILELHDEQNAPIICEYKNLIKKMCSRKYEAIRPSSLLCNIQDSLPRYKTYRQQDAQEFMNHFLHLIHAELSMKNTIITNIFYGQIRSTVKCLGCAQAETNNEPFTFLPLPITNYNQRRVRYIKADGEQRLVSLEVDSSVITVGELVDCFLKQHEPKLTRKRIQVVQLVNHSVETVYDSGRSLRYIPEKELALIECSETTTRERHIWCQFIHRSTNTAFRPPIILTCPDENCSYLHLSEQIDQVLGHLCSITNAPMSTCDVYWLNRKRKPSKLNITTNPDLPYISGVHIEMTTKWVDIYKQHYRINHSNDNSRLANLLTDFFREDYLDDDYHCEKCSKLTVARHKSDLCLPLPHVLIIQLKRFTYDVNSNQKIDTYISFPLYDLDLDEYIVKDNTDIPEKNLQTKYDLVAVSNHTGGLTSGHYTAYSKNLQDGNWYSFDDDVVRQLNSDNNVVTKNAYILVYVQRTS</sequence>
<dbReference type="InterPro" id="IPR038765">
    <property type="entry name" value="Papain-like_cys_pep_sf"/>
</dbReference>
<dbReference type="EMBL" id="CAJNOW010000045">
    <property type="protein sequence ID" value="CAF1218182.1"/>
    <property type="molecule type" value="Genomic_DNA"/>
</dbReference>
<evidence type="ECO:0000256" key="2">
    <source>
        <dbReference type="ARBA" id="ARBA00012759"/>
    </source>
</evidence>
<dbReference type="InterPro" id="IPR029071">
    <property type="entry name" value="Ubiquitin-like_domsf"/>
</dbReference>
<dbReference type="PROSITE" id="PS00972">
    <property type="entry name" value="USP_1"/>
    <property type="match status" value="1"/>
</dbReference>
<dbReference type="SUPFAM" id="SSF54001">
    <property type="entry name" value="Cysteine proteinases"/>
    <property type="match status" value="1"/>
</dbReference>
<dbReference type="Gene3D" id="3.90.70.10">
    <property type="entry name" value="Cysteine proteinases"/>
    <property type="match status" value="2"/>
</dbReference>
<dbReference type="PANTHER" id="PTHR21646:SF46">
    <property type="entry name" value="UBIQUITIN CARBOXYL-TERMINAL HYDROLASE"/>
    <property type="match status" value="1"/>
</dbReference>
<feature type="region of interest" description="Disordered" evidence="3">
    <location>
        <begin position="120"/>
        <end position="143"/>
    </location>
</feature>
<evidence type="ECO:0000256" key="3">
    <source>
        <dbReference type="SAM" id="MobiDB-lite"/>
    </source>
</evidence>
<protein>
    <recommendedName>
        <fullName evidence="2">ubiquitinyl hydrolase 1</fullName>
        <ecNumber evidence="2">3.4.19.12</ecNumber>
    </recommendedName>
</protein>
<dbReference type="Proteomes" id="UP000663834">
    <property type="component" value="Unassembled WGS sequence"/>
</dbReference>
<dbReference type="PROSITE" id="PS00973">
    <property type="entry name" value="USP_2"/>
    <property type="match status" value="1"/>
</dbReference>
<evidence type="ECO:0000256" key="1">
    <source>
        <dbReference type="ARBA" id="ARBA00000707"/>
    </source>
</evidence>
<evidence type="ECO:0000313" key="6">
    <source>
        <dbReference type="Proteomes" id="UP000663834"/>
    </source>
</evidence>
<dbReference type="InterPro" id="IPR001394">
    <property type="entry name" value="Peptidase_C19_UCH"/>
</dbReference>
<dbReference type="GO" id="GO:0016579">
    <property type="term" value="P:protein deubiquitination"/>
    <property type="evidence" value="ECO:0007669"/>
    <property type="project" value="InterPro"/>
</dbReference>
<dbReference type="InterPro" id="IPR018200">
    <property type="entry name" value="USP_CS"/>
</dbReference>
<dbReference type="Pfam" id="PF00443">
    <property type="entry name" value="UCH"/>
    <property type="match status" value="1"/>
</dbReference>
<comment type="caution">
    <text evidence="5">The sequence shown here is derived from an EMBL/GenBank/DDBJ whole genome shotgun (WGS) entry which is preliminary data.</text>
</comment>
<dbReference type="SUPFAM" id="SSF54236">
    <property type="entry name" value="Ubiquitin-like"/>
    <property type="match status" value="1"/>
</dbReference>
<gene>
    <name evidence="5" type="ORF">KQP761_LOCUS671</name>
</gene>
<organism evidence="5 6">
    <name type="scientific">Rotaria magnacalcarata</name>
    <dbReference type="NCBI Taxonomy" id="392030"/>
    <lineage>
        <taxon>Eukaryota</taxon>
        <taxon>Metazoa</taxon>
        <taxon>Spiralia</taxon>
        <taxon>Gnathifera</taxon>
        <taxon>Rotifera</taxon>
        <taxon>Eurotatoria</taxon>
        <taxon>Bdelloidea</taxon>
        <taxon>Philodinida</taxon>
        <taxon>Philodinidae</taxon>
        <taxon>Rotaria</taxon>
    </lineage>
</organism>
<dbReference type="EC" id="3.4.19.12" evidence="2"/>
<accession>A0A814XKV0</accession>
<proteinExistence type="predicted"/>
<evidence type="ECO:0000259" key="4">
    <source>
        <dbReference type="PROSITE" id="PS50235"/>
    </source>
</evidence>
<name>A0A814XKV0_9BILA</name>
<dbReference type="PANTHER" id="PTHR21646">
    <property type="entry name" value="UBIQUITIN CARBOXYL-TERMINAL HYDROLASE"/>
    <property type="match status" value="1"/>
</dbReference>
<dbReference type="InterPro" id="IPR028889">
    <property type="entry name" value="USP"/>
</dbReference>